<feature type="transmembrane region" description="Helical" evidence="6">
    <location>
        <begin position="81"/>
        <end position="98"/>
    </location>
</feature>
<organism evidence="7 8">
    <name type="scientific">Marinicrinis sediminis</name>
    <dbReference type="NCBI Taxonomy" id="1652465"/>
    <lineage>
        <taxon>Bacteria</taxon>
        <taxon>Bacillati</taxon>
        <taxon>Bacillota</taxon>
        <taxon>Bacilli</taxon>
        <taxon>Bacillales</taxon>
        <taxon>Paenibacillaceae</taxon>
    </lineage>
</organism>
<dbReference type="PANTHER" id="PTHR43701:SF2">
    <property type="entry name" value="MEMBRANE TRANSPORTER PROTEIN YJNA-RELATED"/>
    <property type="match status" value="1"/>
</dbReference>
<reference evidence="8" key="1">
    <citation type="journal article" date="2019" name="Int. J. Syst. Evol. Microbiol.">
        <title>The Global Catalogue of Microorganisms (GCM) 10K type strain sequencing project: providing services to taxonomists for standard genome sequencing and annotation.</title>
        <authorList>
            <consortium name="The Broad Institute Genomics Platform"/>
            <consortium name="The Broad Institute Genome Sequencing Center for Infectious Disease"/>
            <person name="Wu L."/>
            <person name="Ma J."/>
        </authorList>
    </citation>
    <scope>NUCLEOTIDE SEQUENCE [LARGE SCALE GENOMIC DNA]</scope>
    <source>
        <strain evidence="8">KCTC 33676</strain>
    </source>
</reference>
<dbReference type="InterPro" id="IPR051598">
    <property type="entry name" value="TSUP/Inactive_protease-like"/>
</dbReference>
<evidence type="ECO:0000256" key="4">
    <source>
        <dbReference type="ARBA" id="ARBA00022989"/>
    </source>
</evidence>
<comment type="similarity">
    <text evidence="2 6">Belongs to the 4-toluene sulfonate uptake permease (TSUP) (TC 2.A.102) family.</text>
</comment>
<feature type="transmembrane region" description="Helical" evidence="6">
    <location>
        <begin position="248"/>
        <end position="268"/>
    </location>
</feature>
<feature type="transmembrane region" description="Helical" evidence="6">
    <location>
        <begin position="48"/>
        <end position="69"/>
    </location>
</feature>
<evidence type="ECO:0000313" key="7">
    <source>
        <dbReference type="EMBL" id="MFD2672589.1"/>
    </source>
</evidence>
<keyword evidence="3 6" id="KW-0812">Transmembrane</keyword>
<keyword evidence="6" id="KW-1003">Cell membrane</keyword>
<dbReference type="Proteomes" id="UP001597497">
    <property type="component" value="Unassembled WGS sequence"/>
</dbReference>
<sequence length="271" mass="28879">MIYALLVLIGIIGGTVGSIAGLGGGIIVVPALLYMASVVSDLAYVTPQIAVGTSLFVIIFTGLSSTTAYLKQKKVDVKSGLVLFAGSGPGAIIGALLNKRLDVNGFYLYFGLFMIAVSFLLLFRNRLKPIPLRGRWMVEGRPADPADGEAYRYPLLVGVLIGFVVGLISGLFGIGGGSLMVPAMILLFQFPARVAVATSMFMITLSATVSSITHIQLGNVDWLLMALLVPGAWFGGKWGAWLNQKLNNNGLVILLRIVLIFVGVKMIWDAM</sequence>
<evidence type="ECO:0000256" key="3">
    <source>
        <dbReference type="ARBA" id="ARBA00022692"/>
    </source>
</evidence>
<dbReference type="InterPro" id="IPR002781">
    <property type="entry name" value="TM_pro_TauE-like"/>
</dbReference>
<evidence type="ECO:0000313" key="8">
    <source>
        <dbReference type="Proteomes" id="UP001597497"/>
    </source>
</evidence>
<keyword evidence="5 6" id="KW-0472">Membrane</keyword>
<evidence type="ECO:0000256" key="2">
    <source>
        <dbReference type="ARBA" id="ARBA00009142"/>
    </source>
</evidence>
<feature type="transmembrane region" description="Helical" evidence="6">
    <location>
        <begin position="155"/>
        <end position="188"/>
    </location>
</feature>
<evidence type="ECO:0000256" key="6">
    <source>
        <dbReference type="RuleBase" id="RU363041"/>
    </source>
</evidence>
<keyword evidence="4 6" id="KW-1133">Transmembrane helix</keyword>
<dbReference type="PANTHER" id="PTHR43701">
    <property type="entry name" value="MEMBRANE TRANSPORTER PROTEIN MJ0441-RELATED"/>
    <property type="match status" value="1"/>
</dbReference>
<gene>
    <name evidence="7" type="ORF">ACFSUC_13555</name>
</gene>
<accession>A0ABW5RCP3</accession>
<feature type="transmembrane region" description="Helical" evidence="6">
    <location>
        <begin position="7"/>
        <end position="36"/>
    </location>
</feature>
<feature type="transmembrane region" description="Helical" evidence="6">
    <location>
        <begin position="104"/>
        <end position="123"/>
    </location>
</feature>
<comment type="caution">
    <text evidence="7">The sequence shown here is derived from an EMBL/GenBank/DDBJ whole genome shotgun (WGS) entry which is preliminary data.</text>
</comment>
<dbReference type="EMBL" id="JBHUMM010000042">
    <property type="protein sequence ID" value="MFD2672589.1"/>
    <property type="molecule type" value="Genomic_DNA"/>
</dbReference>
<dbReference type="Pfam" id="PF01925">
    <property type="entry name" value="TauE"/>
    <property type="match status" value="1"/>
</dbReference>
<dbReference type="RefSeq" id="WP_379930152.1">
    <property type="nucleotide sequence ID" value="NZ_JBHUMM010000042.1"/>
</dbReference>
<keyword evidence="8" id="KW-1185">Reference proteome</keyword>
<comment type="subcellular location">
    <subcellularLocation>
        <location evidence="6">Cell membrane</location>
        <topology evidence="6">Multi-pass membrane protein</topology>
    </subcellularLocation>
    <subcellularLocation>
        <location evidence="1">Membrane</location>
        <topology evidence="1">Multi-pass membrane protein</topology>
    </subcellularLocation>
</comment>
<proteinExistence type="inferred from homology"/>
<evidence type="ECO:0000256" key="1">
    <source>
        <dbReference type="ARBA" id="ARBA00004141"/>
    </source>
</evidence>
<feature type="transmembrane region" description="Helical" evidence="6">
    <location>
        <begin position="222"/>
        <end position="242"/>
    </location>
</feature>
<feature type="transmembrane region" description="Helical" evidence="6">
    <location>
        <begin position="194"/>
        <end position="215"/>
    </location>
</feature>
<evidence type="ECO:0000256" key="5">
    <source>
        <dbReference type="ARBA" id="ARBA00023136"/>
    </source>
</evidence>
<protein>
    <recommendedName>
        <fullName evidence="6">Probable membrane transporter protein</fullName>
    </recommendedName>
</protein>
<name>A0ABW5RCP3_9BACL</name>